<accession>A0ABZ2G7M8</accession>
<keyword evidence="2" id="KW-1185">Reference proteome</keyword>
<evidence type="ECO:0000313" key="1">
    <source>
        <dbReference type="EMBL" id="WWO37054.1"/>
    </source>
</evidence>
<dbReference type="EMBL" id="CP125967">
    <property type="protein sequence ID" value="WWO37054.1"/>
    <property type="molecule type" value="Genomic_DNA"/>
</dbReference>
<dbReference type="Proteomes" id="UP001379444">
    <property type="component" value="Chromosome"/>
</dbReference>
<sequence>MSDNVCMHCGACCGFFRVSFYWAEADDGGGLVPSQLTEPLTPFLCCMAGTNSKKPRCQALEGRIGDAVRCAIYDNRPSPCREFMPSGENGQINEACDRARASYGLPPLAPLLADSGNTGGQKCVMSSPGCHNTD</sequence>
<organism evidence="1 2">
    <name type="scientific">Pectobacterium cacticida</name>
    <dbReference type="NCBI Taxonomy" id="69221"/>
    <lineage>
        <taxon>Bacteria</taxon>
        <taxon>Pseudomonadati</taxon>
        <taxon>Pseudomonadota</taxon>
        <taxon>Gammaproteobacteria</taxon>
        <taxon>Enterobacterales</taxon>
        <taxon>Pectobacteriaceae</taxon>
        <taxon>Pectobacterium</taxon>
    </lineage>
</organism>
<name>A0ABZ2G7M8_9GAMM</name>
<dbReference type="InterPro" id="IPR005358">
    <property type="entry name" value="Puta_zinc/iron-chelating_dom"/>
</dbReference>
<reference evidence="1 2" key="1">
    <citation type="journal article" date="2024" name="Front. Plant Sci.">
        <title>Comprehensive phenomic and genomic studies of the species, Pectobacterium cacticida and proposal for reclassification as Alcorniella cacticida comb. nov.</title>
        <authorList>
            <person name="Jonca J."/>
            <person name="Pirhonen M."/>
            <person name="Waleron M.M."/>
            <person name="Gawor J."/>
            <person name="Mrozik A."/>
            <person name="Smoktunowicz M."/>
            <person name="Waleron K."/>
            <person name="Waleron M."/>
        </authorList>
    </citation>
    <scope>NUCLEOTIDE SEQUENCE [LARGE SCALE GENOMIC DNA]</scope>
    <source>
        <strain evidence="1 2">DPMP6</strain>
    </source>
</reference>
<dbReference type="RefSeq" id="WP_264495647.1">
    <property type="nucleotide sequence ID" value="NZ_CP109947.1"/>
</dbReference>
<dbReference type="Pfam" id="PF03692">
    <property type="entry name" value="CxxCxxCC"/>
    <property type="match status" value="1"/>
</dbReference>
<proteinExistence type="predicted"/>
<protein>
    <submittedName>
        <fullName evidence="1">YkgJ family cysteine cluster protein</fullName>
    </submittedName>
</protein>
<gene>
    <name evidence="1" type="ORF">QNA12_10690</name>
</gene>
<evidence type="ECO:0000313" key="2">
    <source>
        <dbReference type="Proteomes" id="UP001379444"/>
    </source>
</evidence>